<reference evidence="1 2" key="1">
    <citation type="submission" date="2024-11" db="EMBL/GenBank/DDBJ databases">
        <title>Adaptive evolution of stress response genes in parasites aligns with host niche diversity.</title>
        <authorList>
            <person name="Hahn C."/>
            <person name="Resl P."/>
        </authorList>
    </citation>
    <scope>NUCLEOTIDE SEQUENCE [LARGE SCALE GENOMIC DNA]</scope>
    <source>
        <strain evidence="1">EGGRZ-B1_66</strain>
        <tissue evidence="1">Body</tissue>
    </source>
</reference>
<evidence type="ECO:0000313" key="2">
    <source>
        <dbReference type="Proteomes" id="UP001626550"/>
    </source>
</evidence>
<proteinExistence type="predicted"/>
<dbReference type="EMBL" id="JBJKFK010001842">
    <property type="protein sequence ID" value="KAL3312134.1"/>
    <property type="molecule type" value="Genomic_DNA"/>
</dbReference>
<organism evidence="1 2">
    <name type="scientific">Cichlidogyrus casuarinus</name>
    <dbReference type="NCBI Taxonomy" id="1844966"/>
    <lineage>
        <taxon>Eukaryota</taxon>
        <taxon>Metazoa</taxon>
        <taxon>Spiralia</taxon>
        <taxon>Lophotrochozoa</taxon>
        <taxon>Platyhelminthes</taxon>
        <taxon>Monogenea</taxon>
        <taxon>Monopisthocotylea</taxon>
        <taxon>Dactylogyridea</taxon>
        <taxon>Ancyrocephalidae</taxon>
        <taxon>Cichlidogyrus</taxon>
    </lineage>
</organism>
<dbReference type="AlphaFoldDB" id="A0ABD2PXJ0"/>
<keyword evidence="2" id="KW-1185">Reference proteome</keyword>
<dbReference type="Proteomes" id="UP001626550">
    <property type="component" value="Unassembled WGS sequence"/>
</dbReference>
<evidence type="ECO:0000313" key="1">
    <source>
        <dbReference type="EMBL" id="KAL3312134.1"/>
    </source>
</evidence>
<sequence length="113" mass="13117">MKHIVFDCIYENEKSQETEIRDAVALKQSLDEEIINSEFAVELKGQSFMSYNLILVDKTGKNETETIYERKGLLEAFPDKAVVKDLILKRLDNQNVKFTQAQIRNNKAYCIIQ</sequence>
<protein>
    <submittedName>
        <fullName evidence="1">Uncharacterized protein</fullName>
    </submittedName>
</protein>
<comment type="caution">
    <text evidence="1">The sequence shown here is derived from an EMBL/GenBank/DDBJ whole genome shotgun (WGS) entry which is preliminary data.</text>
</comment>
<gene>
    <name evidence="1" type="ORF">Ciccas_009280</name>
</gene>
<name>A0ABD2PXJ0_9PLAT</name>
<accession>A0ABD2PXJ0</accession>